<dbReference type="Pfam" id="PF12674">
    <property type="entry name" value="Zn_ribbon_2"/>
    <property type="match status" value="1"/>
</dbReference>
<dbReference type="Proteomes" id="UP000253099">
    <property type="component" value="Unassembled WGS sequence"/>
</dbReference>
<evidence type="ECO:0000259" key="1">
    <source>
        <dbReference type="Pfam" id="PF12674"/>
    </source>
</evidence>
<comment type="caution">
    <text evidence="2">The sequence shown here is derived from an EMBL/GenBank/DDBJ whole genome shotgun (WGS) entry which is preliminary data.</text>
</comment>
<reference evidence="2 3" key="1">
    <citation type="submission" date="2018-06" db="EMBL/GenBank/DDBJ databases">
        <title>Genomic insight into two independent archaeal endosymbiosis events.</title>
        <authorList>
            <person name="Lind A.E."/>
            <person name="Lewis W.H."/>
            <person name="Spang A."/>
            <person name="Guy L."/>
            <person name="Embley M.T."/>
            <person name="Ettema T.J.G."/>
        </authorList>
    </citation>
    <scope>NUCLEOTIDE SEQUENCE [LARGE SCALE GENOMIC DNA]</scope>
    <source>
        <strain evidence="2">NOE</strain>
    </source>
</reference>
<feature type="domain" description="Putative zinc ribbon" evidence="1">
    <location>
        <begin position="1"/>
        <end position="38"/>
    </location>
</feature>
<accession>A0A366MBD1</accession>
<organism evidence="2 3">
    <name type="scientific">Candidatus Methanobinarius endosymbioticus</name>
    <dbReference type="NCBI Taxonomy" id="2006182"/>
    <lineage>
        <taxon>Archaea</taxon>
        <taxon>Methanobacteriati</taxon>
        <taxon>Methanobacteriota</taxon>
        <taxon>Methanomada group</taxon>
        <taxon>Methanobacteria</taxon>
        <taxon>Methanobacteriales</taxon>
        <taxon>Methanobacteriaceae</taxon>
        <taxon>Candidatus Methanobinarius</taxon>
    </lineage>
</organism>
<evidence type="ECO:0000313" key="2">
    <source>
        <dbReference type="EMBL" id="RBQ23113.1"/>
    </source>
</evidence>
<dbReference type="AlphaFoldDB" id="A0A366MBD1"/>
<proteinExistence type="predicted"/>
<dbReference type="InterPro" id="IPR025868">
    <property type="entry name" value="Zn_ribbon_dom_put"/>
</dbReference>
<keyword evidence="3" id="KW-1185">Reference proteome</keyword>
<name>A0A366MBD1_9EURY</name>
<sequence>MEEMIDFCVPKMVENSEFNEIEAKKLMEGMFPSLKRWK</sequence>
<evidence type="ECO:0000313" key="3">
    <source>
        <dbReference type="Proteomes" id="UP000253099"/>
    </source>
</evidence>
<gene>
    <name evidence="2" type="ORF">ALNOE001_11290</name>
</gene>
<dbReference type="EMBL" id="NIZT01000028">
    <property type="protein sequence ID" value="RBQ23113.1"/>
    <property type="molecule type" value="Genomic_DNA"/>
</dbReference>
<protein>
    <recommendedName>
        <fullName evidence="1">Putative zinc ribbon domain-containing protein</fullName>
    </recommendedName>
</protein>